<evidence type="ECO:0000256" key="2">
    <source>
        <dbReference type="PIRSR" id="PIRSR617939-1"/>
    </source>
</evidence>
<dbReference type="InterPro" id="IPR036568">
    <property type="entry name" value="GGCT-like_sf"/>
</dbReference>
<dbReference type="GO" id="GO:0003839">
    <property type="term" value="F:gamma-glutamylcyclotransferase activity"/>
    <property type="evidence" value="ECO:0007669"/>
    <property type="project" value="InterPro"/>
</dbReference>
<organism evidence="5 6">
    <name type="scientific">Mycobacterium spongiae</name>
    <dbReference type="NCBI Taxonomy" id="886343"/>
    <lineage>
        <taxon>Bacteria</taxon>
        <taxon>Bacillati</taxon>
        <taxon>Actinomycetota</taxon>
        <taxon>Actinomycetes</taxon>
        <taxon>Mycobacteriales</taxon>
        <taxon>Mycobacteriaceae</taxon>
        <taxon>Mycobacterium</taxon>
    </lineage>
</organism>
<dbReference type="SUPFAM" id="SSF110857">
    <property type="entry name" value="Gamma-glutamyl cyclotransferase-like"/>
    <property type="match status" value="1"/>
</dbReference>
<evidence type="ECO:0000256" key="4">
    <source>
        <dbReference type="SAM" id="MobiDB-lite"/>
    </source>
</evidence>
<evidence type="ECO:0000256" key="3">
    <source>
        <dbReference type="PIRSR" id="PIRSR617939-2"/>
    </source>
</evidence>
<proteinExistence type="predicted"/>
<accession>A0A975JZX6</accession>
<dbReference type="Pfam" id="PF05908">
    <property type="entry name" value="Gamma_PGA_hydro"/>
    <property type="match status" value="1"/>
</dbReference>
<dbReference type="InterPro" id="IPR017939">
    <property type="entry name" value="G-Glutamylcylcotransferase"/>
</dbReference>
<dbReference type="Proteomes" id="UP000682202">
    <property type="component" value="Chromosome"/>
</dbReference>
<feature type="active site" description="Proton acceptor" evidence="2">
    <location>
        <position position="77"/>
    </location>
</feature>
<feature type="binding site" evidence="3">
    <location>
        <position position="116"/>
    </location>
    <ligand>
        <name>substrate</name>
    </ligand>
</feature>
<name>A0A975JZX6_9MYCO</name>
<dbReference type="EMBL" id="CP046600">
    <property type="protein sequence ID" value="QUR68814.1"/>
    <property type="molecule type" value="Genomic_DNA"/>
</dbReference>
<dbReference type="KEGG" id="mspg:F6B93_18565"/>
<sequence>MPDRRHPYFAYGSNLSVRQMAARCPDAGDPRPAVLSDHDWLINQRGVATVEPFPGNDVHGVLWQISDRGLTALDSAEGVPVRYRRDQLTVHTNDGSSAAWVYIDHRVTPGPPRPGYLPRIIEGAVHHGLPQSWIDFLHRWDPARWPNPPSSPSPSSGSGVAPQSLSALLSEPGVREISRLRSRFGFLAIHGGGLEQMTDVIAECAAEAADASVYLLRHPEHYPHHLPSSQFDPAESTTLAEFLDHVDVAVSLHGYGRIGRGAQLLAGGRNRTLAAHLAHHIHLPGYQVVTDLAAIPAELRGLHPGNPVNRVRDGGTQLELSVRVRGLSPRSLFGDDAGRDGPRKSRTNPAPPGAAGVSPVAAALVQGLADAARCWPPSQR</sequence>
<feature type="region of interest" description="Disordered" evidence="4">
    <location>
        <begin position="329"/>
        <end position="358"/>
    </location>
</feature>
<feature type="binding site" evidence="3">
    <location>
        <begin position="8"/>
        <end position="13"/>
    </location>
    <ligand>
        <name>substrate</name>
    </ligand>
</feature>
<dbReference type="CDD" id="cd06661">
    <property type="entry name" value="GGCT_like"/>
    <property type="match status" value="1"/>
</dbReference>
<dbReference type="InterPro" id="IPR013024">
    <property type="entry name" value="GGCT-like"/>
</dbReference>
<evidence type="ECO:0000313" key="5">
    <source>
        <dbReference type="EMBL" id="QUR68814.1"/>
    </source>
</evidence>
<dbReference type="Pfam" id="PF13772">
    <property type="entry name" value="AIG2_2"/>
    <property type="match status" value="1"/>
</dbReference>
<dbReference type="AlphaFoldDB" id="A0A975JZX6"/>
<feature type="region of interest" description="Disordered" evidence="4">
    <location>
        <begin position="145"/>
        <end position="164"/>
    </location>
</feature>
<dbReference type="Gene3D" id="3.10.490.10">
    <property type="entry name" value="Gamma-glutamyl cyclotransferase-like"/>
    <property type="match status" value="1"/>
</dbReference>
<reference evidence="5" key="1">
    <citation type="submission" date="2019-12" db="EMBL/GenBank/DDBJ databases">
        <title>Mycobacterium spongiae sp. nov.</title>
        <authorList>
            <person name="Stinear T."/>
        </authorList>
    </citation>
    <scope>NUCLEOTIDE SEQUENCE</scope>
    <source>
        <strain evidence="5">FSD4b-SM</strain>
    </source>
</reference>
<dbReference type="InterPro" id="IPR008585">
    <property type="entry name" value="Gamma_PGA_hydro"/>
</dbReference>
<gene>
    <name evidence="5" type="ORF">F6B93_18565</name>
</gene>
<evidence type="ECO:0000256" key="1">
    <source>
        <dbReference type="ARBA" id="ARBA00023239"/>
    </source>
</evidence>
<dbReference type="PANTHER" id="PTHR12935:SF0">
    <property type="entry name" value="GAMMA-GLUTAMYLCYCLOTRANSFERASE"/>
    <property type="match status" value="1"/>
</dbReference>
<dbReference type="PANTHER" id="PTHR12935">
    <property type="entry name" value="GAMMA-GLUTAMYLCYCLOTRANSFERASE"/>
    <property type="match status" value="1"/>
</dbReference>
<keyword evidence="1" id="KW-0456">Lyase</keyword>
<dbReference type="Gene3D" id="3.40.630.100">
    <property type="entry name" value="Poly-gamma-glutamate hydrolase, zinc-binding motif"/>
    <property type="match status" value="1"/>
</dbReference>
<keyword evidence="6" id="KW-1185">Reference proteome</keyword>
<protein>
    <submittedName>
        <fullName evidence="5">Replication protein</fullName>
    </submittedName>
</protein>
<dbReference type="RefSeq" id="WP_211696396.1">
    <property type="nucleotide sequence ID" value="NZ_CP046600.1"/>
</dbReference>
<evidence type="ECO:0000313" key="6">
    <source>
        <dbReference type="Proteomes" id="UP000682202"/>
    </source>
</evidence>
<dbReference type="InterPro" id="IPR038128">
    <property type="entry name" value="Gamma_PGA_hydro_sf"/>
</dbReference>